<dbReference type="PANTHER" id="PTHR33154:SF18">
    <property type="entry name" value="ARSENICAL RESISTANCE OPERON REPRESSOR"/>
    <property type="match status" value="1"/>
</dbReference>
<dbReference type="InterPro" id="IPR036388">
    <property type="entry name" value="WH-like_DNA-bd_sf"/>
</dbReference>
<dbReference type="GO" id="GO:0003700">
    <property type="term" value="F:DNA-binding transcription factor activity"/>
    <property type="evidence" value="ECO:0007669"/>
    <property type="project" value="InterPro"/>
</dbReference>
<evidence type="ECO:0000256" key="1">
    <source>
        <dbReference type="ARBA" id="ARBA00023015"/>
    </source>
</evidence>
<dbReference type="NCBIfam" id="NF033788">
    <property type="entry name" value="HTH_metalloreg"/>
    <property type="match status" value="1"/>
</dbReference>
<protein>
    <submittedName>
        <fullName evidence="5">Transcriptional regulator, ArsR family</fullName>
    </submittedName>
</protein>
<dbReference type="SUPFAM" id="SSF46785">
    <property type="entry name" value="Winged helix' DNA-binding domain"/>
    <property type="match status" value="1"/>
</dbReference>
<dbReference type="PRINTS" id="PR00778">
    <property type="entry name" value="HTHARSR"/>
</dbReference>
<keyword evidence="2" id="KW-0238">DNA-binding</keyword>
<accession>A0A0P7ZF93</accession>
<evidence type="ECO:0000313" key="5">
    <source>
        <dbReference type="EMBL" id="KPQ43422.1"/>
    </source>
</evidence>
<dbReference type="PATRIC" id="fig|1719120.3.peg.2212"/>
<dbReference type="SMART" id="SM00418">
    <property type="entry name" value="HTH_ARSR"/>
    <property type="match status" value="1"/>
</dbReference>
<keyword evidence="3" id="KW-0804">Transcription</keyword>
<dbReference type="Proteomes" id="UP000050360">
    <property type="component" value="Unassembled WGS sequence"/>
</dbReference>
<comment type="caution">
    <text evidence="5">The sequence shown here is derived from an EMBL/GenBank/DDBJ whole genome shotgun (WGS) entry which is preliminary data.</text>
</comment>
<dbReference type="Pfam" id="PF01022">
    <property type="entry name" value="HTH_5"/>
    <property type="match status" value="1"/>
</dbReference>
<evidence type="ECO:0000313" key="6">
    <source>
        <dbReference type="Proteomes" id="UP000050360"/>
    </source>
</evidence>
<feature type="domain" description="HTH arsR-type" evidence="4">
    <location>
        <begin position="1"/>
        <end position="95"/>
    </location>
</feature>
<dbReference type="PANTHER" id="PTHR33154">
    <property type="entry name" value="TRANSCRIPTIONAL REGULATOR, ARSR FAMILY"/>
    <property type="match status" value="1"/>
</dbReference>
<gene>
    <name evidence="5" type="ORF">MPEBLZ_02025</name>
</gene>
<name>A0A0P7ZF93_9EURY</name>
<dbReference type="InterPro" id="IPR011991">
    <property type="entry name" value="ArsR-like_HTH"/>
</dbReference>
<evidence type="ECO:0000256" key="2">
    <source>
        <dbReference type="ARBA" id="ARBA00023125"/>
    </source>
</evidence>
<proteinExistence type="predicted"/>
<keyword evidence="1" id="KW-0805">Transcription regulation</keyword>
<dbReference type="PROSITE" id="PS50987">
    <property type="entry name" value="HTH_ARSR_2"/>
    <property type="match status" value="1"/>
</dbReference>
<dbReference type="InterPro" id="IPR051081">
    <property type="entry name" value="HTH_MetalResp_TranReg"/>
</dbReference>
<evidence type="ECO:0000256" key="3">
    <source>
        <dbReference type="ARBA" id="ARBA00023163"/>
    </source>
</evidence>
<dbReference type="EMBL" id="LKCM01000148">
    <property type="protein sequence ID" value="KPQ43422.1"/>
    <property type="molecule type" value="Genomic_DNA"/>
</dbReference>
<organism evidence="5 6">
    <name type="scientific">Candidatus Methanoperedens nitratireducens</name>
    <dbReference type="NCBI Taxonomy" id="1392998"/>
    <lineage>
        <taxon>Archaea</taxon>
        <taxon>Methanobacteriati</taxon>
        <taxon>Methanobacteriota</taxon>
        <taxon>Stenosarchaea group</taxon>
        <taxon>Methanomicrobia</taxon>
        <taxon>Methanosarcinales</taxon>
        <taxon>ANME-2 cluster</taxon>
        <taxon>Candidatus Methanoperedentaceae</taxon>
        <taxon>Candidatus Methanoperedens</taxon>
    </lineage>
</organism>
<dbReference type="AlphaFoldDB" id="A0A0P7ZF93"/>
<sequence length="106" mass="12137">MNKKIYEMHAQICKVFTSPKRLEIINLLRDGEKTVNDLAEQTGVLQANISQHLTVLRQNNVVTTRRDGANVYYKIANPKILQACDLMREVLIEKLAENETLAKRIS</sequence>
<dbReference type="Gene3D" id="1.10.10.10">
    <property type="entry name" value="Winged helix-like DNA-binding domain superfamily/Winged helix DNA-binding domain"/>
    <property type="match status" value="1"/>
</dbReference>
<evidence type="ECO:0000259" key="4">
    <source>
        <dbReference type="PROSITE" id="PS50987"/>
    </source>
</evidence>
<dbReference type="InterPro" id="IPR001845">
    <property type="entry name" value="HTH_ArsR_DNA-bd_dom"/>
</dbReference>
<dbReference type="InterPro" id="IPR036390">
    <property type="entry name" value="WH_DNA-bd_sf"/>
</dbReference>
<dbReference type="GO" id="GO:0003677">
    <property type="term" value="F:DNA binding"/>
    <property type="evidence" value="ECO:0007669"/>
    <property type="project" value="UniProtKB-KW"/>
</dbReference>
<reference evidence="5 6" key="1">
    <citation type="submission" date="2015-09" db="EMBL/GenBank/DDBJ databases">
        <title>A metagenomics-based metabolic model of nitrate-dependent anaerobic oxidation of methane by Methanoperedens-like archaea.</title>
        <authorList>
            <person name="Arshad A."/>
            <person name="Speth D.R."/>
            <person name="De Graaf R.M."/>
            <person name="Op Den Camp H.J."/>
            <person name="Jetten M.S."/>
            <person name="Welte C.U."/>
        </authorList>
    </citation>
    <scope>NUCLEOTIDE SEQUENCE [LARGE SCALE GENOMIC DNA]</scope>
</reference>
<dbReference type="CDD" id="cd00090">
    <property type="entry name" value="HTH_ARSR"/>
    <property type="match status" value="1"/>
</dbReference>